<sequence length="414" mass="45243">MTAQFDGEFPAESQIESQEEATSTLLKAAIAGEINLLTLTSRERLAIVAKVARYFKAHAEKHDRAGTFPFENYQLLRAIRFPALTIPKALGGGGISLEEMLRLQAEIAKNDGSTGLAIGWHMGISKHLGESDLWEESLYREFAQEVIAKGALINNAATEAATGSPTRGGRPETTAVKEGEKWRLNGRKTFTTLSPVLDYFAVSASIEGSDQVASFLVRRELPGVSIEESWDSIAMSATGSHDLVLEDVLLESRDLAQYLTPGVKVPQGWLLHIPAVYFGIATGAYEEALYFANHYRSNAMPAPVGSFPTVQQKLGEIRVLLLSMEYFLFGVAAKWDSADAEIRATMGEELSAVKVTIVNQALKVVDLAMRIVGARSLSQAHPLSRAYRDVRAGLHNPPMEDMVYTQLAKNVLAF</sequence>
<dbReference type="Proteomes" id="UP000245217">
    <property type="component" value="Unassembled WGS sequence"/>
</dbReference>
<accession>A0A2U2AKM3</accession>
<dbReference type="EMBL" id="QEWW01000010">
    <property type="protein sequence ID" value="PWD83577.1"/>
    <property type="molecule type" value="Genomic_DNA"/>
</dbReference>
<gene>
    <name evidence="6" type="ORF">DC077_09505</name>
    <name evidence="7" type="ORF">DC078_09100</name>
</gene>
<organism evidence="6 8">
    <name type="scientific">Ignatzschineria cameli</name>
    <dbReference type="NCBI Taxonomy" id="2182793"/>
    <lineage>
        <taxon>Bacteria</taxon>
        <taxon>Pseudomonadati</taxon>
        <taxon>Pseudomonadota</taxon>
        <taxon>Gammaproteobacteria</taxon>
        <taxon>Cardiobacteriales</taxon>
        <taxon>Ignatzschineriaceae</taxon>
        <taxon>Ignatzschineria</taxon>
    </lineage>
</organism>
<feature type="domain" description="Acyl-CoA dehydrogenase/oxidase N-terminal" evidence="4">
    <location>
        <begin position="51"/>
        <end position="125"/>
    </location>
</feature>
<keyword evidence="9" id="KW-1185">Reference proteome</keyword>
<dbReference type="InterPro" id="IPR006091">
    <property type="entry name" value="Acyl-CoA_Oxase/DH_mid-dom"/>
</dbReference>
<dbReference type="Pfam" id="PF08028">
    <property type="entry name" value="Acyl-CoA_dh_2"/>
    <property type="match status" value="1"/>
</dbReference>
<dbReference type="PANTHER" id="PTHR43884">
    <property type="entry name" value="ACYL-COA DEHYDROGENASE"/>
    <property type="match status" value="1"/>
</dbReference>
<keyword evidence="2" id="KW-0560">Oxidoreductase</keyword>
<reference evidence="6" key="1">
    <citation type="journal article" date="2018" name="Genome Announc.">
        <title>Ignatzschineria cameli sp. nov., isolated from necrotic foot tissue of dromedaries (Camelus dromedarius) and associated maggots (Wohlfahrtia species) in Dubai.</title>
        <authorList>
            <person name="Tsang C.C."/>
            <person name="Tang J.Y."/>
            <person name="Fong J.Y."/>
            <person name="Kinne J."/>
            <person name="Lee H.H."/>
            <person name="Joseph M."/>
            <person name="Jose S."/>
            <person name="Schuster R.K."/>
            <person name="Tang Y."/>
            <person name="Sivakumar S."/>
            <person name="Chen J.H."/>
            <person name="Teng J.L."/>
            <person name="Lau S.K."/>
            <person name="Wernery U."/>
            <person name="Woo P.C."/>
        </authorList>
    </citation>
    <scope>NUCLEOTIDE SEQUENCE</scope>
    <source>
        <strain evidence="6">UAE-HKU57</strain>
        <strain evidence="7">UAE-HKU58</strain>
    </source>
</reference>
<dbReference type="AlphaFoldDB" id="A0A2U2AKM3"/>
<keyword evidence="1" id="KW-0285">Flavoprotein</keyword>
<evidence type="ECO:0000256" key="2">
    <source>
        <dbReference type="ARBA" id="ARBA00023002"/>
    </source>
</evidence>
<dbReference type="RefSeq" id="WP_109202229.1">
    <property type="nucleotide sequence ID" value="NZ_QEWS01000009.1"/>
</dbReference>
<evidence type="ECO:0000259" key="4">
    <source>
        <dbReference type="Pfam" id="PF02771"/>
    </source>
</evidence>
<dbReference type="OrthoDB" id="7316074at2"/>
<dbReference type="InterPro" id="IPR009100">
    <property type="entry name" value="AcylCoA_DH/oxidase_NM_dom_sf"/>
</dbReference>
<dbReference type="PIRSF" id="PIRSF016578">
    <property type="entry name" value="HsaA"/>
    <property type="match status" value="1"/>
</dbReference>
<dbReference type="Pfam" id="PF02771">
    <property type="entry name" value="Acyl-CoA_dh_N"/>
    <property type="match status" value="1"/>
</dbReference>
<dbReference type="PANTHER" id="PTHR43884:SF25">
    <property type="entry name" value="ACYL-COA DEHYDROGENASE YDBM-RELATED"/>
    <property type="match status" value="1"/>
</dbReference>
<dbReference type="SUPFAM" id="SSF56645">
    <property type="entry name" value="Acyl-CoA dehydrogenase NM domain-like"/>
    <property type="match status" value="1"/>
</dbReference>
<dbReference type="InterPro" id="IPR013107">
    <property type="entry name" value="Acyl-CoA_DH_C"/>
</dbReference>
<evidence type="ECO:0000313" key="6">
    <source>
        <dbReference type="EMBL" id="PWD83577.1"/>
    </source>
</evidence>
<comment type="caution">
    <text evidence="6">The sequence shown here is derived from an EMBL/GenBank/DDBJ whole genome shotgun (WGS) entry which is preliminary data.</text>
</comment>
<dbReference type="InterPro" id="IPR013786">
    <property type="entry name" value="AcylCoA_DH/ox_N"/>
</dbReference>
<dbReference type="Proteomes" id="UP000245059">
    <property type="component" value="Unassembled WGS sequence"/>
</dbReference>
<evidence type="ECO:0000259" key="5">
    <source>
        <dbReference type="Pfam" id="PF08028"/>
    </source>
</evidence>
<dbReference type="Gene3D" id="1.20.140.10">
    <property type="entry name" value="Butyryl-CoA Dehydrogenase, subunit A, domain 3"/>
    <property type="match status" value="1"/>
</dbReference>
<dbReference type="Gene3D" id="2.40.110.10">
    <property type="entry name" value="Butyryl-CoA Dehydrogenase, subunit A, domain 2"/>
    <property type="match status" value="1"/>
</dbReference>
<feature type="domain" description="Acyl-CoA dehydrogenase C-terminal" evidence="5">
    <location>
        <begin position="273"/>
        <end position="393"/>
    </location>
</feature>
<proteinExistence type="predicted"/>
<protein>
    <submittedName>
        <fullName evidence="6">Acyl-CoA dehydrogenase</fullName>
    </submittedName>
</protein>
<name>A0A2U2AKM3_9GAMM</name>
<dbReference type="GO" id="GO:0050660">
    <property type="term" value="F:flavin adenine dinucleotide binding"/>
    <property type="evidence" value="ECO:0007669"/>
    <property type="project" value="InterPro"/>
</dbReference>
<dbReference type="Pfam" id="PF02770">
    <property type="entry name" value="Acyl-CoA_dh_M"/>
    <property type="match status" value="1"/>
</dbReference>
<evidence type="ECO:0000256" key="1">
    <source>
        <dbReference type="ARBA" id="ARBA00022630"/>
    </source>
</evidence>
<dbReference type="InterPro" id="IPR036250">
    <property type="entry name" value="AcylCo_DH-like_C"/>
</dbReference>
<evidence type="ECO:0000313" key="8">
    <source>
        <dbReference type="Proteomes" id="UP000245059"/>
    </source>
</evidence>
<dbReference type="SUPFAM" id="SSF47203">
    <property type="entry name" value="Acyl-CoA dehydrogenase C-terminal domain-like"/>
    <property type="match status" value="1"/>
</dbReference>
<dbReference type="CDD" id="cd00567">
    <property type="entry name" value="ACAD"/>
    <property type="match status" value="1"/>
</dbReference>
<dbReference type="InterPro" id="IPR046373">
    <property type="entry name" value="Acyl-CoA_Oxase/DH_mid-dom_sf"/>
</dbReference>
<feature type="domain" description="Acyl-CoA oxidase/dehydrogenase middle" evidence="3">
    <location>
        <begin position="156"/>
        <end position="248"/>
    </location>
</feature>
<evidence type="ECO:0000313" key="9">
    <source>
        <dbReference type="Proteomes" id="UP000245217"/>
    </source>
</evidence>
<dbReference type="EMBL" id="QEWV01000011">
    <property type="protein sequence ID" value="PWD90055.1"/>
    <property type="molecule type" value="Genomic_DNA"/>
</dbReference>
<dbReference type="InterPro" id="IPR037069">
    <property type="entry name" value="AcylCoA_DH/ox_N_sf"/>
</dbReference>
<evidence type="ECO:0000313" key="7">
    <source>
        <dbReference type="EMBL" id="PWD90055.1"/>
    </source>
</evidence>
<reference evidence="8 9" key="2">
    <citation type="submission" date="2018-05" db="EMBL/GenBank/DDBJ databases">
        <title>Ignatzschineria dubaiensis sp. nov., isolated from necrotic foot tissues of dromedaries (Camelus dromedarius) and associated maggots in Dubai, United Arab Emirates.</title>
        <authorList>
            <person name="Tsang C.C."/>
            <person name="Tang J.Y.M."/>
            <person name="Fong J.Y.H."/>
            <person name="Kinne J."/>
            <person name="Lee H.H."/>
            <person name="Joseph M."/>
            <person name="Jose S."/>
            <person name="Schuster R.K."/>
            <person name="Tang Y."/>
            <person name="Sivakumar S."/>
            <person name="Chen J.H.K."/>
            <person name="Teng J.L.L."/>
            <person name="Lau S.K.P."/>
            <person name="Wernery U."/>
            <person name="Woo P.C.Y."/>
        </authorList>
    </citation>
    <scope>NUCLEOTIDE SEQUENCE [LARGE SCALE GENOMIC DNA]</scope>
    <source>
        <strain evidence="8">UAE-HKU57</strain>
        <strain evidence="9">UAE-HKU58</strain>
    </source>
</reference>
<evidence type="ECO:0000259" key="3">
    <source>
        <dbReference type="Pfam" id="PF02770"/>
    </source>
</evidence>
<dbReference type="Gene3D" id="1.10.540.10">
    <property type="entry name" value="Acyl-CoA dehydrogenase/oxidase, N-terminal domain"/>
    <property type="match status" value="1"/>
</dbReference>
<dbReference type="GO" id="GO:0003995">
    <property type="term" value="F:acyl-CoA dehydrogenase activity"/>
    <property type="evidence" value="ECO:0007669"/>
    <property type="project" value="TreeGrafter"/>
</dbReference>